<evidence type="ECO:0000313" key="3">
    <source>
        <dbReference type="Proteomes" id="UP000801492"/>
    </source>
</evidence>
<dbReference type="Pfam" id="PF00089">
    <property type="entry name" value="Trypsin"/>
    <property type="match status" value="1"/>
</dbReference>
<accession>A0A8K0CJ03</accession>
<keyword evidence="3" id="KW-1185">Reference proteome</keyword>
<gene>
    <name evidence="2" type="ORF">ILUMI_21319</name>
</gene>
<dbReference type="SUPFAM" id="SSF50494">
    <property type="entry name" value="Trypsin-like serine proteases"/>
    <property type="match status" value="1"/>
</dbReference>
<evidence type="ECO:0000313" key="2">
    <source>
        <dbReference type="EMBL" id="KAF2884842.1"/>
    </source>
</evidence>
<dbReference type="Proteomes" id="UP000801492">
    <property type="component" value="Unassembled WGS sequence"/>
</dbReference>
<feature type="domain" description="Peptidase S1" evidence="1">
    <location>
        <begin position="1"/>
        <end position="243"/>
    </location>
</feature>
<dbReference type="OrthoDB" id="10582421at2759"/>
<dbReference type="PANTHER" id="PTHR24260:SF136">
    <property type="entry name" value="GH08193P-RELATED"/>
    <property type="match status" value="1"/>
</dbReference>
<dbReference type="SMART" id="SM00020">
    <property type="entry name" value="Tryp_SPc"/>
    <property type="match status" value="1"/>
</dbReference>
<dbReference type="Gene3D" id="2.40.10.10">
    <property type="entry name" value="Trypsin-like serine proteases"/>
    <property type="match status" value="1"/>
</dbReference>
<dbReference type="AlphaFoldDB" id="A0A8K0CJ03"/>
<dbReference type="GO" id="GO:0006508">
    <property type="term" value="P:proteolysis"/>
    <property type="evidence" value="ECO:0007669"/>
    <property type="project" value="InterPro"/>
</dbReference>
<reference evidence="2" key="1">
    <citation type="submission" date="2019-08" db="EMBL/GenBank/DDBJ databases">
        <title>The genome of the North American firefly Photinus pyralis.</title>
        <authorList>
            <consortium name="Photinus pyralis genome working group"/>
            <person name="Fallon T.R."/>
            <person name="Sander Lower S.E."/>
            <person name="Weng J.-K."/>
        </authorList>
    </citation>
    <scope>NUCLEOTIDE SEQUENCE</scope>
    <source>
        <strain evidence="2">TRF0915ILg1</strain>
        <tissue evidence="2">Whole body</tissue>
    </source>
</reference>
<protein>
    <recommendedName>
        <fullName evidence="1">Peptidase S1 domain-containing protein</fullName>
    </recommendedName>
</protein>
<dbReference type="InterPro" id="IPR009003">
    <property type="entry name" value="Peptidase_S1_PA"/>
</dbReference>
<dbReference type="GO" id="GO:0004252">
    <property type="term" value="F:serine-type endopeptidase activity"/>
    <property type="evidence" value="ECO:0007669"/>
    <property type="project" value="InterPro"/>
</dbReference>
<proteinExistence type="predicted"/>
<dbReference type="InterPro" id="IPR001254">
    <property type="entry name" value="Trypsin_dom"/>
</dbReference>
<dbReference type="InterPro" id="IPR043504">
    <property type="entry name" value="Peptidase_S1_PA_chymotrypsin"/>
</dbReference>
<dbReference type="EMBL" id="VTPC01090126">
    <property type="protein sequence ID" value="KAF2884842.1"/>
    <property type="molecule type" value="Genomic_DNA"/>
</dbReference>
<dbReference type="PANTHER" id="PTHR24260">
    <property type="match status" value="1"/>
</dbReference>
<name>A0A8K0CJ03_IGNLU</name>
<evidence type="ECO:0000259" key="1">
    <source>
        <dbReference type="PROSITE" id="PS50240"/>
    </source>
</evidence>
<dbReference type="InterPro" id="IPR051333">
    <property type="entry name" value="CLIP_Serine_Protease"/>
</dbReference>
<comment type="caution">
    <text evidence="2">The sequence shown here is derived from an EMBL/GenBank/DDBJ whole genome shotgun (WGS) entry which is preliminary data.</text>
</comment>
<organism evidence="2 3">
    <name type="scientific">Ignelater luminosus</name>
    <name type="common">Cucubano</name>
    <name type="synonym">Pyrophorus luminosus</name>
    <dbReference type="NCBI Taxonomy" id="2038154"/>
    <lineage>
        <taxon>Eukaryota</taxon>
        <taxon>Metazoa</taxon>
        <taxon>Ecdysozoa</taxon>
        <taxon>Arthropoda</taxon>
        <taxon>Hexapoda</taxon>
        <taxon>Insecta</taxon>
        <taxon>Pterygota</taxon>
        <taxon>Neoptera</taxon>
        <taxon>Endopterygota</taxon>
        <taxon>Coleoptera</taxon>
        <taxon>Polyphaga</taxon>
        <taxon>Elateriformia</taxon>
        <taxon>Elateroidea</taxon>
        <taxon>Elateridae</taxon>
        <taxon>Agrypninae</taxon>
        <taxon>Pyrophorini</taxon>
        <taxon>Ignelater</taxon>
    </lineage>
</organism>
<sequence>MASIVLIRWRNGRPYEELRGGGTLITSTYEYSTIITAGSTLRYFEANNISPEDVRIRFNSEYWNECHCGVFEDSNVAKWQLHSQYYEDTLPFLTTYSYHDIGLIAIRKEGAGFRWRTRLNLTFPNVPLDSIKPFALGWGWSKDTEEVHKELRKISNLKIISHERCQQIYQGHLPANAFCVESHTRGGAAPCPYDQGGPLLWDYKYQTYLIGIMSTTPRCIDPDYPPIITNSSRYIDFIQNTTWLYNKTIF</sequence>
<dbReference type="PROSITE" id="PS50240">
    <property type="entry name" value="TRYPSIN_DOM"/>
    <property type="match status" value="1"/>
</dbReference>